<comment type="caution">
    <text evidence="1">The sequence shown here is derived from an EMBL/GenBank/DDBJ whole genome shotgun (WGS) entry which is preliminary data.</text>
</comment>
<evidence type="ECO:0000313" key="1">
    <source>
        <dbReference type="EMBL" id="PAA81657.1"/>
    </source>
</evidence>
<feature type="non-terminal residue" evidence="1">
    <location>
        <position position="69"/>
    </location>
</feature>
<accession>A0A267G8B3</accession>
<dbReference type="AlphaFoldDB" id="A0A267G8B3"/>
<gene>
    <name evidence="1" type="ORF">BOX15_Mlig009433g3</name>
</gene>
<proteinExistence type="predicted"/>
<feature type="non-terminal residue" evidence="1">
    <location>
        <position position="1"/>
    </location>
</feature>
<reference evidence="1 2" key="1">
    <citation type="submission" date="2017-06" db="EMBL/GenBank/DDBJ databases">
        <title>A platform for efficient transgenesis in Macrostomum lignano, a flatworm model organism for stem cell research.</title>
        <authorList>
            <person name="Berezikov E."/>
        </authorList>
    </citation>
    <scope>NUCLEOTIDE SEQUENCE [LARGE SCALE GENOMIC DNA]</scope>
    <source>
        <strain evidence="1">DV1</strain>
        <tissue evidence="1">Whole organism</tissue>
    </source>
</reference>
<organism evidence="1 2">
    <name type="scientific">Macrostomum lignano</name>
    <dbReference type="NCBI Taxonomy" id="282301"/>
    <lineage>
        <taxon>Eukaryota</taxon>
        <taxon>Metazoa</taxon>
        <taxon>Spiralia</taxon>
        <taxon>Lophotrochozoa</taxon>
        <taxon>Platyhelminthes</taxon>
        <taxon>Rhabditophora</taxon>
        <taxon>Macrostomorpha</taxon>
        <taxon>Macrostomida</taxon>
        <taxon>Macrostomidae</taxon>
        <taxon>Macrostomum</taxon>
    </lineage>
</organism>
<evidence type="ECO:0000313" key="2">
    <source>
        <dbReference type="Proteomes" id="UP000215902"/>
    </source>
</evidence>
<name>A0A267G8B3_9PLAT</name>
<sequence length="69" mass="8309">QTPVYYELLDSSQHSNTQNWKKVVEIITSFSGGDTYNPLNALIVTWNKMQPYSYYVYYCNRYCNYYKQL</sequence>
<keyword evidence="2" id="KW-1185">Reference proteome</keyword>
<dbReference type="Proteomes" id="UP000215902">
    <property type="component" value="Unassembled WGS sequence"/>
</dbReference>
<dbReference type="EMBL" id="NIVC01000517">
    <property type="protein sequence ID" value="PAA81657.1"/>
    <property type="molecule type" value="Genomic_DNA"/>
</dbReference>
<protein>
    <submittedName>
        <fullName evidence="1">Uncharacterized protein</fullName>
    </submittedName>
</protein>